<proteinExistence type="predicted"/>
<evidence type="ECO:0000313" key="3">
    <source>
        <dbReference type="Proteomes" id="UP001611415"/>
    </source>
</evidence>
<protein>
    <recommendedName>
        <fullName evidence="4">ABC transporter permease</fullName>
    </recommendedName>
</protein>
<keyword evidence="1" id="KW-1133">Transmembrane helix</keyword>
<dbReference type="Proteomes" id="UP001611415">
    <property type="component" value="Unassembled WGS sequence"/>
</dbReference>
<sequence>MSLITKALLLTTAVLSALLTGVLAALLAKADGATVWAAIRDGGIAFGATLTLLMLTITTCAVL</sequence>
<evidence type="ECO:0000256" key="1">
    <source>
        <dbReference type="SAM" id="Phobius"/>
    </source>
</evidence>
<dbReference type="EMBL" id="JBIRYO010000003">
    <property type="protein sequence ID" value="MFI2473055.1"/>
    <property type="molecule type" value="Genomic_DNA"/>
</dbReference>
<gene>
    <name evidence="2" type="ORF">ACH49W_06715</name>
</gene>
<feature type="transmembrane region" description="Helical" evidence="1">
    <location>
        <begin position="42"/>
        <end position="62"/>
    </location>
</feature>
<keyword evidence="1" id="KW-0812">Transmembrane</keyword>
<name>A0ABW7WW38_9NOCA</name>
<evidence type="ECO:0000313" key="2">
    <source>
        <dbReference type="EMBL" id="MFI2473055.1"/>
    </source>
</evidence>
<comment type="caution">
    <text evidence="2">The sequence shown here is derived from an EMBL/GenBank/DDBJ whole genome shotgun (WGS) entry which is preliminary data.</text>
</comment>
<dbReference type="RefSeq" id="WP_157120250.1">
    <property type="nucleotide sequence ID" value="NZ_JBEYCD010000012.1"/>
</dbReference>
<accession>A0ABW7WW38</accession>
<organism evidence="2 3">
    <name type="scientific">Nocardia xishanensis</name>
    <dbReference type="NCBI Taxonomy" id="238964"/>
    <lineage>
        <taxon>Bacteria</taxon>
        <taxon>Bacillati</taxon>
        <taxon>Actinomycetota</taxon>
        <taxon>Actinomycetes</taxon>
        <taxon>Mycobacteriales</taxon>
        <taxon>Nocardiaceae</taxon>
        <taxon>Nocardia</taxon>
    </lineage>
</organism>
<reference evidence="2 3" key="1">
    <citation type="submission" date="2024-10" db="EMBL/GenBank/DDBJ databases">
        <title>The Natural Products Discovery Center: Release of the First 8490 Sequenced Strains for Exploring Actinobacteria Biosynthetic Diversity.</title>
        <authorList>
            <person name="Kalkreuter E."/>
            <person name="Kautsar S.A."/>
            <person name="Yang D."/>
            <person name="Bader C.D."/>
            <person name="Teijaro C.N."/>
            <person name="Fluegel L."/>
            <person name="Davis C.M."/>
            <person name="Simpson J.R."/>
            <person name="Lauterbach L."/>
            <person name="Steele A.D."/>
            <person name="Gui C."/>
            <person name="Meng S."/>
            <person name="Li G."/>
            <person name="Viehrig K."/>
            <person name="Ye F."/>
            <person name="Su P."/>
            <person name="Kiefer A.F."/>
            <person name="Nichols A."/>
            <person name="Cepeda A.J."/>
            <person name="Yan W."/>
            <person name="Fan B."/>
            <person name="Jiang Y."/>
            <person name="Adhikari A."/>
            <person name="Zheng C.-J."/>
            <person name="Schuster L."/>
            <person name="Cowan T.M."/>
            <person name="Smanski M.J."/>
            <person name="Chevrette M.G."/>
            <person name="De Carvalho L.P.S."/>
            <person name="Shen B."/>
        </authorList>
    </citation>
    <scope>NUCLEOTIDE SEQUENCE [LARGE SCALE GENOMIC DNA]</scope>
    <source>
        <strain evidence="2 3">NPDC019275</strain>
    </source>
</reference>
<keyword evidence="1" id="KW-0472">Membrane</keyword>
<evidence type="ECO:0008006" key="4">
    <source>
        <dbReference type="Google" id="ProtNLM"/>
    </source>
</evidence>
<keyword evidence="3" id="KW-1185">Reference proteome</keyword>